<comment type="caution">
    <text evidence="1">The sequence shown here is derived from an EMBL/GenBank/DDBJ whole genome shotgun (WGS) entry which is preliminary data.</text>
</comment>
<dbReference type="EMBL" id="CAXAMN010005903">
    <property type="protein sequence ID" value="CAK9015826.1"/>
    <property type="molecule type" value="Genomic_DNA"/>
</dbReference>
<keyword evidence="2" id="KW-1185">Reference proteome</keyword>
<dbReference type="Proteomes" id="UP001642484">
    <property type="component" value="Unassembled WGS sequence"/>
</dbReference>
<name>A0ABP0JN35_9DINO</name>
<gene>
    <name evidence="1" type="ORF">CCMP2556_LOCUS12239</name>
</gene>
<organism evidence="1 2">
    <name type="scientific">Durusdinium trenchii</name>
    <dbReference type="NCBI Taxonomy" id="1381693"/>
    <lineage>
        <taxon>Eukaryota</taxon>
        <taxon>Sar</taxon>
        <taxon>Alveolata</taxon>
        <taxon>Dinophyceae</taxon>
        <taxon>Suessiales</taxon>
        <taxon>Symbiodiniaceae</taxon>
        <taxon>Durusdinium</taxon>
    </lineage>
</organism>
<evidence type="ECO:0000313" key="2">
    <source>
        <dbReference type="Proteomes" id="UP001642484"/>
    </source>
</evidence>
<reference evidence="1 2" key="1">
    <citation type="submission" date="2024-02" db="EMBL/GenBank/DDBJ databases">
        <authorList>
            <person name="Chen Y."/>
            <person name="Shah S."/>
            <person name="Dougan E. K."/>
            <person name="Thang M."/>
            <person name="Chan C."/>
        </authorList>
    </citation>
    <scope>NUCLEOTIDE SEQUENCE [LARGE SCALE GENOMIC DNA]</scope>
</reference>
<protein>
    <submittedName>
        <fullName evidence="1">Uncharacterized protein</fullName>
    </submittedName>
</protein>
<proteinExistence type="predicted"/>
<accession>A0ABP0JN35</accession>
<evidence type="ECO:0000313" key="1">
    <source>
        <dbReference type="EMBL" id="CAK9015826.1"/>
    </source>
</evidence>
<sequence length="405" mass="45895">MMLRSGVPPASVFRLGGGWQSRCLVLSASQFQHILNDPGRTSEAFVGHSGHALSLLSGVRRGMILQDFCKKELARLHPHSTIDEPTTASHCDGARRSASNALYDFMLDGRAIKCRSAQLSWDKANNHWRAIFHKVKIPCSGFRDEAPFDDLYLTLFSPDRLHIIRHDLQTGVSSTGKRTESQGHRISVQGTRGQECWQTARHQILNKFLTKGCELVSSVDLSDVEVSNWLTQQIEGLTAPQDHAYQGVPLSQMAPQLRGLRIEEIAFEVDRILHPTCSFSRASLEVDWVRAGVRVEFKSTQMWHNKVRGNWRCSWQNIKCASRGVRDRDLFDELWLAIYSPRGIHILKHPGGEVRFSLHGLQGQDDGQRIQVFCSQNVIDVWEALDEMLKKLGEWGCQHLVTILW</sequence>